<dbReference type="PANTHER" id="PTHR30008">
    <property type="entry name" value="EXODEOXYRIBONUCLEASE 7 LARGE SUBUNIT"/>
    <property type="match status" value="1"/>
</dbReference>
<dbReference type="EMBL" id="DVFU01000064">
    <property type="protein sequence ID" value="HIQ64752.1"/>
    <property type="molecule type" value="Genomic_DNA"/>
</dbReference>
<comment type="caution">
    <text evidence="9">The sequence shown here is derived from an EMBL/GenBank/DDBJ whole genome shotgun (WGS) entry which is preliminary data.</text>
</comment>
<dbReference type="AlphaFoldDB" id="A0A9D0YZC7"/>
<gene>
    <name evidence="5" type="primary">xseA</name>
    <name evidence="9" type="ORF">IAC85_03335</name>
</gene>
<dbReference type="Pfam" id="PF13742">
    <property type="entry name" value="tRNA_anti_2"/>
    <property type="match status" value="1"/>
</dbReference>
<dbReference type="HAMAP" id="MF_00378">
    <property type="entry name" value="Exonuc_7_L"/>
    <property type="match status" value="1"/>
</dbReference>
<evidence type="ECO:0000259" key="7">
    <source>
        <dbReference type="Pfam" id="PF02601"/>
    </source>
</evidence>
<feature type="domain" description="OB-fold nucleic acid binding" evidence="8">
    <location>
        <begin position="6"/>
        <end position="100"/>
    </location>
</feature>
<dbReference type="GO" id="GO:0003676">
    <property type="term" value="F:nucleic acid binding"/>
    <property type="evidence" value="ECO:0007669"/>
    <property type="project" value="InterPro"/>
</dbReference>
<evidence type="ECO:0000256" key="3">
    <source>
        <dbReference type="ARBA" id="ARBA00022801"/>
    </source>
</evidence>
<dbReference type="GO" id="GO:0009318">
    <property type="term" value="C:exodeoxyribonuclease VII complex"/>
    <property type="evidence" value="ECO:0007669"/>
    <property type="project" value="UniProtKB-UniRule"/>
</dbReference>
<sequence length="433" mass="48725">MQDKYITVTQLTRYIKYKIDGDANLNVVFLKGEISNFKAHTRGHFYFTLKDDNSRINAVMFASRASKMKFVPQDGMKVMVTGKVSVYEATGGYQIYVDEMVEDGIGNLYIAFEQLKEKLAKEGLFNPEFKKPIPKYPKVIGIVTAPTGAAIRDILSTIHRRWPLTSTILFPALVQGKEGAQSIAKQIEVASTYPIDVLIVGRGGGSIEDLWCFNEEIVARAIFDCDIPVISAVGHEVDFTIADFVADMRAPTPTGAAEMAVPNLPDVEALLKQITLRLNKALLTQVASKQEKLEQLQKSFIFQNPMAIYEVKEETFDRLYDRLELAMQHIVSKKRDRFLYIMKHRCFTNPEIVFANQERSLVTMLSKLEALNPLLTIKRGYSIVRNQNGLVSKVSDAKVDDLLSITVTDGTIEAKVVKEEKKDGRKKEKNKGN</sequence>
<accession>A0A9D0YZC7</accession>
<dbReference type="GO" id="GO:0006308">
    <property type="term" value="P:DNA catabolic process"/>
    <property type="evidence" value="ECO:0007669"/>
    <property type="project" value="UniProtKB-UniRule"/>
</dbReference>
<feature type="domain" description="Exonuclease VII large subunit C-terminal" evidence="7">
    <location>
        <begin position="124"/>
        <end position="415"/>
    </location>
</feature>
<comment type="subunit">
    <text evidence="5">Heterooligomer composed of large and small subunits.</text>
</comment>
<comment type="similarity">
    <text evidence="5 6">Belongs to the XseA family.</text>
</comment>
<dbReference type="InterPro" id="IPR025824">
    <property type="entry name" value="OB-fold_nuc-bd_dom"/>
</dbReference>
<dbReference type="GO" id="GO:0008855">
    <property type="term" value="F:exodeoxyribonuclease VII activity"/>
    <property type="evidence" value="ECO:0007669"/>
    <property type="project" value="UniProtKB-UniRule"/>
</dbReference>
<dbReference type="EC" id="3.1.11.6" evidence="5"/>
<evidence type="ECO:0000256" key="4">
    <source>
        <dbReference type="ARBA" id="ARBA00022839"/>
    </source>
</evidence>
<dbReference type="NCBIfam" id="TIGR00237">
    <property type="entry name" value="xseA"/>
    <property type="match status" value="1"/>
</dbReference>
<protein>
    <recommendedName>
        <fullName evidence="5">Exodeoxyribonuclease 7 large subunit</fullName>
        <ecNumber evidence="5">3.1.11.6</ecNumber>
    </recommendedName>
    <alternativeName>
        <fullName evidence="5">Exodeoxyribonuclease VII large subunit</fullName>
        <shortName evidence="5">Exonuclease VII large subunit</shortName>
    </alternativeName>
</protein>
<keyword evidence="2 5" id="KW-0540">Nuclease</keyword>
<dbReference type="Proteomes" id="UP000886725">
    <property type="component" value="Unassembled WGS sequence"/>
</dbReference>
<keyword evidence="1 5" id="KW-0963">Cytoplasm</keyword>
<dbReference type="Pfam" id="PF02601">
    <property type="entry name" value="Exonuc_VII_L"/>
    <property type="match status" value="1"/>
</dbReference>
<organism evidence="9 10">
    <name type="scientific">Candidatus Faecenecus gallistercoris</name>
    <dbReference type="NCBI Taxonomy" id="2840793"/>
    <lineage>
        <taxon>Bacteria</taxon>
        <taxon>Bacillati</taxon>
        <taxon>Bacillota</taxon>
        <taxon>Bacillota incertae sedis</taxon>
        <taxon>Candidatus Faecenecus</taxon>
    </lineage>
</organism>
<evidence type="ECO:0000259" key="8">
    <source>
        <dbReference type="Pfam" id="PF13742"/>
    </source>
</evidence>
<dbReference type="GO" id="GO:0005737">
    <property type="term" value="C:cytoplasm"/>
    <property type="evidence" value="ECO:0007669"/>
    <property type="project" value="UniProtKB-SubCell"/>
</dbReference>
<proteinExistence type="inferred from homology"/>
<keyword evidence="3 5" id="KW-0378">Hydrolase</keyword>
<dbReference type="InterPro" id="IPR020579">
    <property type="entry name" value="Exonuc_VII_lsu_C"/>
</dbReference>
<evidence type="ECO:0000256" key="6">
    <source>
        <dbReference type="RuleBase" id="RU004355"/>
    </source>
</evidence>
<comment type="subcellular location">
    <subcellularLocation>
        <location evidence="5 6">Cytoplasm</location>
    </subcellularLocation>
</comment>
<keyword evidence="4 5" id="KW-0269">Exonuclease</keyword>
<comment type="function">
    <text evidence="5">Bidirectionally degrades single-stranded DNA into large acid-insoluble oligonucleotides, which are then degraded further into small acid-soluble oligonucleotides.</text>
</comment>
<evidence type="ECO:0000313" key="9">
    <source>
        <dbReference type="EMBL" id="HIQ64752.1"/>
    </source>
</evidence>
<reference evidence="9" key="2">
    <citation type="journal article" date="2021" name="PeerJ">
        <title>Extensive microbial diversity within the chicken gut microbiome revealed by metagenomics and culture.</title>
        <authorList>
            <person name="Gilroy R."/>
            <person name="Ravi A."/>
            <person name="Getino M."/>
            <person name="Pursley I."/>
            <person name="Horton D.L."/>
            <person name="Alikhan N.F."/>
            <person name="Baker D."/>
            <person name="Gharbi K."/>
            <person name="Hall N."/>
            <person name="Watson M."/>
            <person name="Adriaenssens E.M."/>
            <person name="Foster-Nyarko E."/>
            <person name="Jarju S."/>
            <person name="Secka A."/>
            <person name="Antonio M."/>
            <person name="Oren A."/>
            <person name="Chaudhuri R.R."/>
            <person name="La Ragione R."/>
            <person name="Hildebrand F."/>
            <person name="Pallen M.J."/>
        </authorList>
    </citation>
    <scope>NUCLEOTIDE SEQUENCE</scope>
    <source>
        <strain evidence="9">CHK165-10780</strain>
    </source>
</reference>
<evidence type="ECO:0000256" key="1">
    <source>
        <dbReference type="ARBA" id="ARBA00022490"/>
    </source>
</evidence>
<evidence type="ECO:0000256" key="2">
    <source>
        <dbReference type="ARBA" id="ARBA00022722"/>
    </source>
</evidence>
<dbReference type="PANTHER" id="PTHR30008:SF0">
    <property type="entry name" value="EXODEOXYRIBONUCLEASE 7 LARGE SUBUNIT"/>
    <property type="match status" value="1"/>
</dbReference>
<evidence type="ECO:0000313" key="10">
    <source>
        <dbReference type="Proteomes" id="UP000886725"/>
    </source>
</evidence>
<evidence type="ECO:0000256" key="5">
    <source>
        <dbReference type="HAMAP-Rule" id="MF_00378"/>
    </source>
</evidence>
<name>A0A9D0YZC7_9FIRM</name>
<dbReference type="CDD" id="cd04489">
    <property type="entry name" value="ExoVII_LU_OBF"/>
    <property type="match status" value="1"/>
</dbReference>
<reference evidence="9" key="1">
    <citation type="submission" date="2020-10" db="EMBL/GenBank/DDBJ databases">
        <authorList>
            <person name="Gilroy R."/>
        </authorList>
    </citation>
    <scope>NUCLEOTIDE SEQUENCE</scope>
    <source>
        <strain evidence="9">CHK165-10780</strain>
    </source>
</reference>
<comment type="catalytic activity">
    <reaction evidence="5 6">
        <text>Exonucleolytic cleavage in either 5'- to 3'- or 3'- to 5'-direction to yield nucleoside 5'-phosphates.</text>
        <dbReference type="EC" id="3.1.11.6"/>
    </reaction>
</comment>
<dbReference type="InterPro" id="IPR003753">
    <property type="entry name" value="Exonuc_VII_L"/>
</dbReference>